<evidence type="ECO:0000256" key="6">
    <source>
        <dbReference type="ARBA" id="ARBA00023136"/>
    </source>
</evidence>
<evidence type="ECO:0000256" key="5">
    <source>
        <dbReference type="ARBA" id="ARBA00022989"/>
    </source>
</evidence>
<dbReference type="RefSeq" id="WP_102114916.1">
    <property type="nucleotide sequence ID" value="NZ_BMGN01000001.1"/>
</dbReference>
<keyword evidence="8" id="KW-0614">Plasmid</keyword>
<evidence type="ECO:0000256" key="1">
    <source>
        <dbReference type="ARBA" id="ARBA00004651"/>
    </source>
</evidence>
<feature type="transmembrane region" description="Helical" evidence="7">
    <location>
        <begin position="92"/>
        <end position="119"/>
    </location>
</feature>
<dbReference type="PROSITE" id="PS50928">
    <property type="entry name" value="ABC_TM1"/>
    <property type="match status" value="1"/>
</dbReference>
<evidence type="ECO:0000256" key="3">
    <source>
        <dbReference type="ARBA" id="ARBA00022475"/>
    </source>
</evidence>
<dbReference type="PANTHER" id="PTHR30151:SF20">
    <property type="entry name" value="ABC TRANSPORTER PERMEASE PROTEIN HI_0355-RELATED"/>
    <property type="match status" value="1"/>
</dbReference>
<comment type="similarity">
    <text evidence="7">Belongs to the binding-protein-dependent transport system permease family.</text>
</comment>
<dbReference type="SUPFAM" id="SSF161098">
    <property type="entry name" value="MetI-like"/>
    <property type="match status" value="1"/>
</dbReference>
<dbReference type="InterPro" id="IPR035906">
    <property type="entry name" value="MetI-like_sf"/>
</dbReference>
<dbReference type="Proteomes" id="UP000234752">
    <property type="component" value="Plasmid unnamed1"/>
</dbReference>
<dbReference type="AlphaFoldDB" id="A0A2K9NK18"/>
<dbReference type="OrthoDB" id="9786495at2"/>
<feature type="transmembrane region" description="Helical" evidence="7">
    <location>
        <begin position="64"/>
        <end position="85"/>
    </location>
</feature>
<dbReference type="KEGG" id="ncb:C0V82_23885"/>
<dbReference type="Pfam" id="PF00528">
    <property type="entry name" value="BPD_transp_1"/>
    <property type="match status" value="1"/>
</dbReference>
<evidence type="ECO:0000256" key="4">
    <source>
        <dbReference type="ARBA" id="ARBA00022692"/>
    </source>
</evidence>
<reference evidence="8 9" key="1">
    <citation type="submission" date="2017-12" db="EMBL/GenBank/DDBJ databases">
        <title>Genomes of bacteria within cyanobacterial aggregates.</title>
        <authorList>
            <person name="Cai H."/>
        </authorList>
    </citation>
    <scope>NUCLEOTIDE SEQUENCE [LARGE SCALE GENOMIC DNA]</scope>
    <source>
        <strain evidence="8 9">TH16</strain>
        <plasmid evidence="8 9">unnamed1</plasmid>
    </source>
</reference>
<feature type="transmembrane region" description="Helical" evidence="7">
    <location>
        <begin position="217"/>
        <end position="237"/>
    </location>
</feature>
<keyword evidence="5 7" id="KW-1133">Transmembrane helix</keyword>
<keyword evidence="3" id="KW-1003">Cell membrane</keyword>
<name>A0A2K9NK18_9PROT</name>
<sequence>MIGTIRRAAEALLFCVALIILWEGGVRLFEVKPYLLPSLSAIAEETWRARAQLWQHSLVTLGEVALGFAFATVLGVALAALIFFVPLARRTLYPFVVALQSIPKIGLAPIIVVWCGYGLASKVTMAFLFAFFPIVITTLGGLASTPAHLEEHFRALGARPWASFWRLRVPSALPSFVDGAKVAMPLAVIGAIVGEFVGSNDGLGNLILIATGSSQTALSFSALLVVTGLSLALFYLIEALGRLVWWRQG</sequence>
<dbReference type="EMBL" id="CP025613">
    <property type="protein sequence ID" value="AUN33403.1"/>
    <property type="molecule type" value="Genomic_DNA"/>
</dbReference>
<keyword evidence="4 7" id="KW-0812">Transmembrane</keyword>
<organism evidence="8 9">
    <name type="scientific">Niveispirillum cyanobacteriorum</name>
    <dbReference type="NCBI Taxonomy" id="1612173"/>
    <lineage>
        <taxon>Bacteria</taxon>
        <taxon>Pseudomonadati</taxon>
        <taxon>Pseudomonadota</taxon>
        <taxon>Alphaproteobacteria</taxon>
        <taxon>Rhodospirillales</taxon>
        <taxon>Azospirillaceae</taxon>
        <taxon>Niveispirillum</taxon>
    </lineage>
</organism>
<gene>
    <name evidence="8" type="ORF">C0V82_23885</name>
</gene>
<dbReference type="CDD" id="cd06261">
    <property type="entry name" value="TM_PBP2"/>
    <property type="match status" value="1"/>
</dbReference>
<evidence type="ECO:0000313" key="9">
    <source>
        <dbReference type="Proteomes" id="UP000234752"/>
    </source>
</evidence>
<evidence type="ECO:0000256" key="7">
    <source>
        <dbReference type="RuleBase" id="RU363032"/>
    </source>
</evidence>
<geneLocation type="plasmid" evidence="8 9">
    <name>unnamed1</name>
</geneLocation>
<protein>
    <submittedName>
        <fullName evidence="8">ABC transporter permease</fullName>
    </submittedName>
</protein>
<keyword evidence="9" id="KW-1185">Reference proteome</keyword>
<accession>A0A2K9NK18</accession>
<evidence type="ECO:0000313" key="8">
    <source>
        <dbReference type="EMBL" id="AUN33403.1"/>
    </source>
</evidence>
<comment type="subcellular location">
    <subcellularLocation>
        <location evidence="1 7">Cell membrane</location>
        <topology evidence="1 7">Multi-pass membrane protein</topology>
    </subcellularLocation>
</comment>
<dbReference type="GO" id="GO:0055085">
    <property type="term" value="P:transmembrane transport"/>
    <property type="evidence" value="ECO:0007669"/>
    <property type="project" value="InterPro"/>
</dbReference>
<proteinExistence type="inferred from homology"/>
<dbReference type="PANTHER" id="PTHR30151">
    <property type="entry name" value="ALKANE SULFONATE ABC TRANSPORTER-RELATED, MEMBRANE SUBUNIT"/>
    <property type="match status" value="1"/>
</dbReference>
<keyword evidence="2 7" id="KW-0813">Transport</keyword>
<keyword evidence="6 7" id="KW-0472">Membrane</keyword>
<dbReference type="InterPro" id="IPR000515">
    <property type="entry name" value="MetI-like"/>
</dbReference>
<dbReference type="GO" id="GO:0005886">
    <property type="term" value="C:plasma membrane"/>
    <property type="evidence" value="ECO:0007669"/>
    <property type="project" value="UniProtKB-SubCell"/>
</dbReference>
<dbReference type="Gene3D" id="1.10.3720.10">
    <property type="entry name" value="MetI-like"/>
    <property type="match status" value="1"/>
</dbReference>
<feature type="transmembrane region" description="Helical" evidence="7">
    <location>
        <begin position="125"/>
        <end position="144"/>
    </location>
</feature>
<evidence type="ECO:0000256" key="2">
    <source>
        <dbReference type="ARBA" id="ARBA00022448"/>
    </source>
</evidence>